<dbReference type="EMBL" id="LR796741">
    <property type="protein sequence ID" value="CAB4163072.1"/>
    <property type="molecule type" value="Genomic_DNA"/>
</dbReference>
<reference evidence="1" key="1">
    <citation type="submission" date="2020-04" db="EMBL/GenBank/DDBJ databases">
        <authorList>
            <person name="Chiriac C."/>
            <person name="Salcher M."/>
            <person name="Ghai R."/>
            <person name="Kavagutti S V."/>
        </authorList>
    </citation>
    <scope>NUCLEOTIDE SEQUENCE</scope>
</reference>
<gene>
    <name evidence="1" type="ORF">UFOVP799_6</name>
</gene>
<sequence>MADSRTLKLSILADIDNLKKNLNAGSNEVDGFGSKLGDFSKKAGLAFAAAGAAAAVYAGKLLIDGVKSAIEDEAAQAKLATTLQNVAGASDSVVASTEAYILKTSLATGITDDQLRPSLDRLVRSTHDVAEAQRLQTLALDIAAGSGKSLEAVTAALGRGFDGNTAGLARLGLGLSAAELKSMTFDEVTQALSATFEGQAAVAADTFSGKMDRLNVAINEGKETVGSFVLDAITPLIDGIVNNVAPAIGDWASKVGEDLQPVIVVLGDYVTNTLIPALKGIWAFINDYLIPIFKTVLVPVITSVYGAFNKIRDALVSNQDELQPFYDLVKKVANFIRDVAAPIFGGAFKIALSAIASIISGLVNGFGNLVGFISDAVNGITKLVNLIKNNPIVSGISGAISGLFGGGKAAGGMVAGGTPYVVGERGAELFVPQTSGTIIPNNRLGGGSNTVINLNVSGAIDPEGTARTIINALNNSFYRGTLGAGALVMP</sequence>
<name>A0A6J5NW85_9CAUD</name>
<proteinExistence type="predicted"/>
<evidence type="ECO:0000313" key="1">
    <source>
        <dbReference type="EMBL" id="CAB4163072.1"/>
    </source>
</evidence>
<organism evidence="1">
    <name type="scientific">uncultured Caudovirales phage</name>
    <dbReference type="NCBI Taxonomy" id="2100421"/>
    <lineage>
        <taxon>Viruses</taxon>
        <taxon>Duplodnaviria</taxon>
        <taxon>Heunggongvirae</taxon>
        <taxon>Uroviricota</taxon>
        <taxon>Caudoviricetes</taxon>
        <taxon>Peduoviridae</taxon>
        <taxon>Maltschvirus</taxon>
        <taxon>Maltschvirus maltsch</taxon>
    </lineage>
</organism>
<accession>A0A6J5NW85</accession>
<evidence type="ECO:0008006" key="2">
    <source>
        <dbReference type="Google" id="ProtNLM"/>
    </source>
</evidence>
<protein>
    <recommendedName>
        <fullName evidence="2">Bacteriophage lambda, GpH, tail tape measure, C-terminal</fullName>
    </recommendedName>
</protein>